<sequence length="120" mass="12975">MNHPPQFNAALTLDPSGKVCVVVATGKLDMVAADEFEPLLEGQFRTGTRHFVFDLGGLEYIGSLGLQAFLRLANRVRGAGAVVLCDVAPPVRRLLELTKVTQVLKLYPSRADAIDAVRSL</sequence>
<protein>
    <recommendedName>
        <fullName evidence="2">Anti-sigma factor antagonist</fullName>
    </recommendedName>
</protein>
<feature type="domain" description="STAS" evidence="3">
    <location>
        <begin position="9"/>
        <end position="117"/>
    </location>
</feature>
<dbReference type="AlphaFoldDB" id="A0A6M5Z348"/>
<dbReference type="RefSeq" id="WP_171474564.1">
    <property type="nucleotide sequence ID" value="NZ_CP053452.2"/>
</dbReference>
<dbReference type="Proteomes" id="UP000503447">
    <property type="component" value="Chromosome"/>
</dbReference>
<dbReference type="InterPro" id="IPR002645">
    <property type="entry name" value="STAS_dom"/>
</dbReference>
<evidence type="ECO:0000313" key="4">
    <source>
        <dbReference type="EMBL" id="QJW99632.1"/>
    </source>
</evidence>
<accession>A0A6M5Z348</accession>
<name>A0A6M5Z348_9BACT</name>
<keyword evidence="5" id="KW-1185">Reference proteome</keyword>
<dbReference type="KEGG" id="ftj:FTUN_7250"/>
<comment type="similarity">
    <text evidence="1 2">Belongs to the anti-sigma-factor antagonist family.</text>
</comment>
<evidence type="ECO:0000313" key="5">
    <source>
        <dbReference type="Proteomes" id="UP000503447"/>
    </source>
</evidence>
<dbReference type="NCBIfam" id="TIGR00377">
    <property type="entry name" value="ant_ant_sig"/>
    <property type="match status" value="1"/>
</dbReference>
<organism evidence="4 5">
    <name type="scientific">Frigoriglobus tundricola</name>
    <dbReference type="NCBI Taxonomy" id="2774151"/>
    <lineage>
        <taxon>Bacteria</taxon>
        <taxon>Pseudomonadati</taxon>
        <taxon>Planctomycetota</taxon>
        <taxon>Planctomycetia</taxon>
        <taxon>Gemmatales</taxon>
        <taxon>Gemmataceae</taxon>
        <taxon>Frigoriglobus</taxon>
    </lineage>
</organism>
<evidence type="ECO:0000259" key="3">
    <source>
        <dbReference type="PROSITE" id="PS50801"/>
    </source>
</evidence>
<evidence type="ECO:0000256" key="1">
    <source>
        <dbReference type="ARBA" id="ARBA00009013"/>
    </source>
</evidence>
<dbReference type="SUPFAM" id="SSF52091">
    <property type="entry name" value="SpoIIaa-like"/>
    <property type="match status" value="1"/>
</dbReference>
<gene>
    <name evidence="4" type="ORF">FTUN_7250</name>
</gene>
<dbReference type="CDD" id="cd07043">
    <property type="entry name" value="STAS_anti-anti-sigma_factors"/>
    <property type="match status" value="1"/>
</dbReference>
<evidence type="ECO:0000256" key="2">
    <source>
        <dbReference type="RuleBase" id="RU003749"/>
    </source>
</evidence>
<reference evidence="5" key="1">
    <citation type="submission" date="2020-05" db="EMBL/GenBank/DDBJ databases">
        <title>Frigoriglobus tundricola gen. nov., sp. nov., a psychrotolerant cellulolytic planctomycete of the family Gemmataceae with two divergent copies of 16S rRNA gene.</title>
        <authorList>
            <person name="Kulichevskaya I.S."/>
            <person name="Ivanova A.A."/>
            <person name="Naumoff D.G."/>
            <person name="Beletsky A.V."/>
            <person name="Rijpstra W.I.C."/>
            <person name="Sinninghe Damste J.S."/>
            <person name="Mardanov A.V."/>
            <person name="Ravin N.V."/>
            <person name="Dedysh S.N."/>
        </authorList>
    </citation>
    <scope>NUCLEOTIDE SEQUENCE [LARGE SCALE GENOMIC DNA]</scope>
    <source>
        <strain evidence="5">PL17</strain>
    </source>
</reference>
<dbReference type="EMBL" id="CP053452">
    <property type="protein sequence ID" value="QJW99632.1"/>
    <property type="molecule type" value="Genomic_DNA"/>
</dbReference>
<dbReference type="PROSITE" id="PS50801">
    <property type="entry name" value="STAS"/>
    <property type="match status" value="1"/>
</dbReference>
<dbReference type="PANTHER" id="PTHR33495:SF2">
    <property type="entry name" value="ANTI-SIGMA FACTOR ANTAGONIST TM_1081-RELATED"/>
    <property type="match status" value="1"/>
</dbReference>
<dbReference type="PANTHER" id="PTHR33495">
    <property type="entry name" value="ANTI-SIGMA FACTOR ANTAGONIST TM_1081-RELATED-RELATED"/>
    <property type="match status" value="1"/>
</dbReference>
<dbReference type="GO" id="GO:0043856">
    <property type="term" value="F:anti-sigma factor antagonist activity"/>
    <property type="evidence" value="ECO:0007669"/>
    <property type="project" value="InterPro"/>
</dbReference>
<dbReference type="InterPro" id="IPR036513">
    <property type="entry name" value="STAS_dom_sf"/>
</dbReference>
<dbReference type="Gene3D" id="3.30.750.24">
    <property type="entry name" value="STAS domain"/>
    <property type="match status" value="1"/>
</dbReference>
<proteinExistence type="inferred from homology"/>
<dbReference type="InterPro" id="IPR003658">
    <property type="entry name" value="Anti-sigma_ant"/>
</dbReference>
<dbReference type="Pfam" id="PF01740">
    <property type="entry name" value="STAS"/>
    <property type="match status" value="1"/>
</dbReference>